<proteinExistence type="predicted"/>
<dbReference type="EMBL" id="PDNB01000070">
    <property type="protein sequence ID" value="PGH11612.1"/>
    <property type="molecule type" value="Genomic_DNA"/>
</dbReference>
<dbReference type="STRING" id="1447875.A0A2B7XSK4"/>
<accession>A0A2B7XSK4</accession>
<dbReference type="Proteomes" id="UP000223968">
    <property type="component" value="Unassembled WGS sequence"/>
</dbReference>
<dbReference type="OrthoDB" id="2906425at2759"/>
<gene>
    <name evidence="1" type="ORF">AJ79_04752</name>
</gene>
<organism evidence="1 2">
    <name type="scientific">Helicocarpus griseus UAMH5409</name>
    <dbReference type="NCBI Taxonomy" id="1447875"/>
    <lineage>
        <taxon>Eukaryota</taxon>
        <taxon>Fungi</taxon>
        <taxon>Dikarya</taxon>
        <taxon>Ascomycota</taxon>
        <taxon>Pezizomycotina</taxon>
        <taxon>Eurotiomycetes</taxon>
        <taxon>Eurotiomycetidae</taxon>
        <taxon>Onygenales</taxon>
        <taxon>Ajellomycetaceae</taxon>
        <taxon>Helicocarpus</taxon>
    </lineage>
</organism>
<keyword evidence="2" id="KW-1185">Reference proteome</keyword>
<reference evidence="1 2" key="1">
    <citation type="submission" date="2017-10" db="EMBL/GenBank/DDBJ databases">
        <title>Comparative genomics in systemic dimorphic fungi from Ajellomycetaceae.</title>
        <authorList>
            <person name="Munoz J.F."/>
            <person name="Mcewen J.G."/>
            <person name="Clay O.K."/>
            <person name="Cuomo C.A."/>
        </authorList>
    </citation>
    <scope>NUCLEOTIDE SEQUENCE [LARGE SCALE GENOMIC DNA]</scope>
    <source>
        <strain evidence="1 2">UAMH5409</strain>
    </source>
</reference>
<dbReference type="AlphaFoldDB" id="A0A2B7XSK4"/>
<sequence>MGPALRWPLWIGVEVSSPSRIEFNYVRIWRYGAFFPAQKAIYSAKLSAIEHLSLDGFLVYSLTSPEAGQYVLDRIAQSPECNRDDTITAEVEAALRERDGHRCCITGSQKNIEPTYIVAPSILHDPDFGKEGRLRALLEAIISKDGVEKLFTFLGSRSTEKQLQNVWFMAPSVRAAFRRGNIHIKKSVHLEGTHGIVAGLGEDGGWQIERTSPDLVPLHFLEDHPTFYKIPSTKDPRSHPLPAEFLLTVHHLIPLNLHMFCIENLIESGWPSVKQGQTGRFFLRGLLSVVPKFIRLALYSYIERQIDYWDPKQKGLDKFLPLGLCL</sequence>
<comment type="caution">
    <text evidence="1">The sequence shown here is derived from an EMBL/GenBank/DDBJ whole genome shotgun (WGS) entry which is preliminary data.</text>
</comment>
<protein>
    <submittedName>
        <fullName evidence="1">Uncharacterized protein</fullName>
    </submittedName>
</protein>
<evidence type="ECO:0000313" key="2">
    <source>
        <dbReference type="Proteomes" id="UP000223968"/>
    </source>
</evidence>
<evidence type="ECO:0000313" key="1">
    <source>
        <dbReference type="EMBL" id="PGH11612.1"/>
    </source>
</evidence>
<name>A0A2B7XSK4_9EURO</name>